<dbReference type="InterPro" id="IPR035899">
    <property type="entry name" value="DBL_dom_sf"/>
</dbReference>
<feature type="compositionally biased region" description="Basic and acidic residues" evidence="2">
    <location>
        <begin position="981"/>
        <end position="1004"/>
    </location>
</feature>
<dbReference type="Gene3D" id="1.20.900.10">
    <property type="entry name" value="Dbl homology (DH) domain"/>
    <property type="match status" value="1"/>
</dbReference>
<dbReference type="InterPro" id="IPR055251">
    <property type="entry name" value="SOS1_NGEF_PH"/>
</dbReference>
<feature type="region of interest" description="Disordered" evidence="2">
    <location>
        <begin position="810"/>
        <end position="829"/>
    </location>
</feature>
<proteinExistence type="predicted"/>
<evidence type="ECO:0000313" key="5">
    <source>
        <dbReference type="EMBL" id="CAH3132318.1"/>
    </source>
</evidence>
<dbReference type="PANTHER" id="PTHR45924:SF2">
    <property type="entry name" value="FI17866P1"/>
    <property type="match status" value="1"/>
</dbReference>
<dbReference type="Gene3D" id="2.30.29.30">
    <property type="entry name" value="Pleckstrin-homology domain (PH domain)/Phosphotyrosine-binding domain (PTB)"/>
    <property type="match status" value="1"/>
</dbReference>
<keyword evidence="1" id="KW-0597">Phosphoprotein</keyword>
<dbReference type="SMART" id="SM00233">
    <property type="entry name" value="PH"/>
    <property type="match status" value="1"/>
</dbReference>
<dbReference type="PROSITE" id="PS50010">
    <property type="entry name" value="DH_2"/>
    <property type="match status" value="1"/>
</dbReference>
<feature type="domain" description="DH" evidence="4">
    <location>
        <begin position="174"/>
        <end position="355"/>
    </location>
</feature>
<feature type="compositionally biased region" description="Low complexity" evidence="2">
    <location>
        <begin position="671"/>
        <end position="685"/>
    </location>
</feature>
<evidence type="ECO:0000259" key="3">
    <source>
        <dbReference type="PROSITE" id="PS50003"/>
    </source>
</evidence>
<dbReference type="PROSITE" id="PS50003">
    <property type="entry name" value="PH_DOMAIN"/>
    <property type="match status" value="1"/>
</dbReference>
<dbReference type="InterPro" id="IPR000219">
    <property type="entry name" value="DH_dom"/>
</dbReference>
<dbReference type="SMART" id="SM00325">
    <property type="entry name" value="RhoGEF"/>
    <property type="match status" value="1"/>
</dbReference>
<dbReference type="Pfam" id="PF22697">
    <property type="entry name" value="SOS1_NGEF_PH"/>
    <property type="match status" value="1"/>
</dbReference>
<evidence type="ECO:0000313" key="6">
    <source>
        <dbReference type="Proteomes" id="UP001159428"/>
    </source>
</evidence>
<dbReference type="SUPFAM" id="SSF50729">
    <property type="entry name" value="PH domain-like"/>
    <property type="match status" value="1"/>
</dbReference>
<dbReference type="SUPFAM" id="SSF48065">
    <property type="entry name" value="DBL homology domain (DH-domain)"/>
    <property type="match status" value="1"/>
</dbReference>
<feature type="compositionally biased region" description="Polar residues" evidence="2">
    <location>
        <begin position="959"/>
        <end position="979"/>
    </location>
</feature>
<dbReference type="Proteomes" id="UP001159428">
    <property type="component" value="Unassembled WGS sequence"/>
</dbReference>
<feature type="compositionally biased region" description="Basic and acidic residues" evidence="2">
    <location>
        <begin position="89"/>
        <end position="118"/>
    </location>
</feature>
<dbReference type="AlphaFoldDB" id="A0AAU9X0S0"/>
<feature type="region of interest" description="Disordered" evidence="2">
    <location>
        <begin position="959"/>
        <end position="1028"/>
    </location>
</feature>
<feature type="compositionally biased region" description="Low complexity" evidence="2">
    <location>
        <begin position="786"/>
        <end position="797"/>
    </location>
</feature>
<feature type="compositionally biased region" description="Low complexity" evidence="2">
    <location>
        <begin position="716"/>
        <end position="730"/>
    </location>
</feature>
<feature type="region of interest" description="Disordered" evidence="2">
    <location>
        <begin position="652"/>
        <end position="730"/>
    </location>
</feature>
<accession>A0AAU9X0S0</accession>
<dbReference type="InterPro" id="IPR011993">
    <property type="entry name" value="PH-like_dom_sf"/>
</dbReference>
<feature type="region of interest" description="Disordered" evidence="2">
    <location>
        <begin position="503"/>
        <end position="640"/>
    </location>
</feature>
<feature type="region of interest" description="Disordered" evidence="2">
    <location>
        <begin position="18"/>
        <end position="121"/>
    </location>
</feature>
<dbReference type="Pfam" id="PF00621">
    <property type="entry name" value="RhoGEF"/>
    <property type="match status" value="1"/>
</dbReference>
<protein>
    <submittedName>
        <fullName evidence="5">Uncharacterized protein</fullName>
    </submittedName>
</protein>
<sequence length="1197" mass="135107">MSVEVTSSLNQASAVAMSPITNYPQSPGGGGTESFSSRSKRAASPQRVSNGYASPKSNSILSPRKSSKRFFRRPTLDKNQSSDCLTQGNEKKKPSNSHPRVEIIYKDASSENESDKETMVSSLKKAFEADGTPCLKTQSSNSEDGLPAALLEESTSHCLDVNMNRISTASGSSHTERVVQEIVLTEQAYVSHLQEIIEGYMKKMRNEKSPFSEQDIKDLFMNIEEIYEFNKSFLDELEICGDDPAEVANLFVSKEKGFVTYTEYCTNYPISMEVLTKSTQKKETAEFIKKIQVELGHSLPLGSYLLKPVQRILKYHLLLQDIQKHFDKENDPEGYDVISEALSAMTGVAHHINEMKRQHEVAVHVQEIQSQMCDFEGPDLTTYGSLVLEDTFRMHGTRTDRYLFLFEQILLITKRKENGYSCKATLMLSNMMMLESVPKEPLAFQIIRFDNQKITYTFLARNKDQKRQWMLELKRLIVDSLSAQVPTKAKNLILGKKSVGETKELGTEGKKRSSSMDNKLNRGTQLKGSSGFTGMKREKVSVKSDDESEPRSPSEAYSSDDDKKRLRSHSSVSDKEESLDEWEEPVEEKRQESDHRISTPINESSEEEAEEKFPNGEETVAQPRTYSVEDSQGEVLGTATTEGIGFVSQIKNDQQSEAEVAKISRESVTASSVIRQRPSSFSSSDSVKESRNRKTVTRNGSFNSNASCEVGSFAHPSSDSPSQIRRSSNSVRLLEARRSLEKSSSALDLRDVDEDSASVFSHGDIENFREYSAIQTTVRKVSRAFSGSSPSDKTSPSENQMRTAQTHYIVESRNTPDKDSSLSSSDSTQQNLEELLASIDRDLDETRRTISCAQLLESALLIKNDGRLETTFTNSLTRKRRPRIIDFTTEKVESQVDESRSSFSDERNGRSEQSEHENRLRGDAYKNTSVHSEHEREFNSLEGKNGKEKQELLVSNEIEQSQASALSTDSEPQGVQVDQPSRAEDQNQPQKRELYADSNSEKSKPSTTNEEDVYGETAPRVITPIKSSLPSVHKMARQYSRKVAEEQTVENIRMRARNKVRDKIESDTAVSNKQDNTDHTPKIKIEKVTKVSFTSTPIESYKLVRRRRRRSGSSRHRSDDLRRLSWSVEKVKPESEEPRKTRPKSVFDMEALEATLTENMEQIEEGLEPMLIEGLEKDDVVVRGLVQHLVNKFNSHK</sequence>
<reference evidence="5 6" key="1">
    <citation type="submission" date="2022-05" db="EMBL/GenBank/DDBJ databases">
        <authorList>
            <consortium name="Genoscope - CEA"/>
            <person name="William W."/>
        </authorList>
    </citation>
    <scope>NUCLEOTIDE SEQUENCE [LARGE SCALE GENOMIC DNA]</scope>
</reference>
<dbReference type="GO" id="GO:0005085">
    <property type="term" value="F:guanyl-nucleotide exchange factor activity"/>
    <property type="evidence" value="ECO:0007669"/>
    <property type="project" value="InterPro"/>
</dbReference>
<feature type="compositionally biased region" description="Basic and acidic residues" evidence="2">
    <location>
        <begin position="891"/>
        <end position="924"/>
    </location>
</feature>
<evidence type="ECO:0000256" key="1">
    <source>
        <dbReference type="ARBA" id="ARBA00022553"/>
    </source>
</evidence>
<dbReference type="PANTHER" id="PTHR45924">
    <property type="entry name" value="FI17866P1"/>
    <property type="match status" value="1"/>
</dbReference>
<feature type="compositionally biased region" description="Polar residues" evidence="2">
    <location>
        <begin position="46"/>
        <end position="61"/>
    </location>
</feature>
<organism evidence="5 6">
    <name type="scientific">Pocillopora meandrina</name>
    <dbReference type="NCBI Taxonomy" id="46732"/>
    <lineage>
        <taxon>Eukaryota</taxon>
        <taxon>Metazoa</taxon>
        <taxon>Cnidaria</taxon>
        <taxon>Anthozoa</taxon>
        <taxon>Hexacorallia</taxon>
        <taxon>Scleractinia</taxon>
        <taxon>Astrocoeniina</taxon>
        <taxon>Pocilloporidae</taxon>
        <taxon>Pocillopora</taxon>
    </lineage>
</organism>
<feature type="region of interest" description="Disordered" evidence="2">
    <location>
        <begin position="781"/>
        <end position="801"/>
    </location>
</feature>
<feature type="compositionally biased region" description="Polar residues" evidence="2">
    <location>
        <begin position="515"/>
        <end position="532"/>
    </location>
</feature>
<feature type="domain" description="PH" evidence="3">
    <location>
        <begin position="379"/>
        <end position="478"/>
    </location>
</feature>
<dbReference type="EMBL" id="CALNXJ010000026">
    <property type="protein sequence ID" value="CAH3132318.1"/>
    <property type="molecule type" value="Genomic_DNA"/>
</dbReference>
<dbReference type="InterPro" id="IPR043324">
    <property type="entry name" value="PH_PLEKHG1_G2_G3"/>
</dbReference>
<feature type="compositionally biased region" description="Acidic residues" evidence="2">
    <location>
        <begin position="577"/>
        <end position="586"/>
    </location>
</feature>
<dbReference type="InterPro" id="IPR001849">
    <property type="entry name" value="PH_domain"/>
</dbReference>
<comment type="caution">
    <text evidence="5">The sequence shown here is derived from an EMBL/GenBank/DDBJ whole genome shotgun (WGS) entry which is preliminary data.</text>
</comment>
<feature type="compositionally biased region" description="Basic and acidic residues" evidence="2">
    <location>
        <begin position="931"/>
        <end position="947"/>
    </location>
</feature>
<evidence type="ECO:0000256" key="2">
    <source>
        <dbReference type="SAM" id="MobiDB-lite"/>
    </source>
</evidence>
<name>A0AAU9X0S0_9CNID</name>
<keyword evidence="6" id="KW-1185">Reference proteome</keyword>
<evidence type="ECO:0000259" key="4">
    <source>
        <dbReference type="PROSITE" id="PS50010"/>
    </source>
</evidence>
<dbReference type="CDD" id="cd00160">
    <property type="entry name" value="RhoGEF"/>
    <property type="match status" value="1"/>
</dbReference>
<feature type="region of interest" description="Disordered" evidence="2">
    <location>
        <begin position="891"/>
        <end position="947"/>
    </location>
</feature>
<feature type="compositionally biased region" description="Basic and acidic residues" evidence="2">
    <location>
        <begin position="587"/>
        <end position="597"/>
    </location>
</feature>
<gene>
    <name evidence="5" type="ORF">PMEA_00014655</name>
</gene>
<feature type="compositionally biased region" description="Basic and acidic residues" evidence="2">
    <location>
        <begin position="535"/>
        <end position="552"/>
    </location>
</feature>
<dbReference type="GO" id="GO:0031267">
    <property type="term" value="F:small GTPase binding"/>
    <property type="evidence" value="ECO:0007669"/>
    <property type="project" value="TreeGrafter"/>
</dbReference>
<feature type="compositionally biased region" description="Polar residues" evidence="2">
    <location>
        <begin position="77"/>
        <end position="88"/>
    </location>
</feature>
<feature type="compositionally biased region" description="Polar residues" evidence="2">
    <location>
        <begin position="697"/>
        <end position="707"/>
    </location>
</feature>
<dbReference type="CDD" id="cd13243">
    <property type="entry name" value="PH_PLEKHG1_G2_G3"/>
    <property type="match status" value="1"/>
</dbReference>